<keyword evidence="2" id="KW-1185">Reference proteome</keyword>
<comment type="caution">
    <text evidence="1">The sequence shown here is derived from an EMBL/GenBank/DDBJ whole genome shotgun (WGS) entry which is preliminary data.</text>
</comment>
<protein>
    <submittedName>
        <fullName evidence="1">Uncharacterized protein</fullName>
    </submittedName>
</protein>
<reference evidence="1 2" key="1">
    <citation type="submission" date="2021-06" db="EMBL/GenBank/DDBJ databases">
        <title>Caerostris extrusa draft genome.</title>
        <authorList>
            <person name="Kono N."/>
            <person name="Arakawa K."/>
        </authorList>
    </citation>
    <scope>NUCLEOTIDE SEQUENCE [LARGE SCALE GENOMIC DNA]</scope>
</reference>
<evidence type="ECO:0000313" key="2">
    <source>
        <dbReference type="Proteomes" id="UP001054945"/>
    </source>
</evidence>
<dbReference type="EMBL" id="BPLR01015736">
    <property type="protein sequence ID" value="GIY78283.1"/>
    <property type="molecule type" value="Genomic_DNA"/>
</dbReference>
<dbReference type="Proteomes" id="UP001054945">
    <property type="component" value="Unassembled WGS sequence"/>
</dbReference>
<organism evidence="1 2">
    <name type="scientific">Caerostris extrusa</name>
    <name type="common">Bark spider</name>
    <name type="synonym">Caerostris bankana</name>
    <dbReference type="NCBI Taxonomy" id="172846"/>
    <lineage>
        <taxon>Eukaryota</taxon>
        <taxon>Metazoa</taxon>
        <taxon>Ecdysozoa</taxon>
        <taxon>Arthropoda</taxon>
        <taxon>Chelicerata</taxon>
        <taxon>Arachnida</taxon>
        <taxon>Araneae</taxon>
        <taxon>Araneomorphae</taxon>
        <taxon>Entelegynae</taxon>
        <taxon>Araneoidea</taxon>
        <taxon>Araneidae</taxon>
        <taxon>Caerostris</taxon>
    </lineage>
</organism>
<accession>A0AAV4W7T1</accession>
<gene>
    <name evidence="1" type="ORF">CEXT_626391</name>
</gene>
<sequence>MPPEDEPLVQALRAVLLHMKYVATLNYQSDDTDVGIRCMKRWKQRIVHCLVASDFCKFYAQNQEILSSKDNRQKKEMWQKLQEIYQKARYENC</sequence>
<name>A0AAV4W7T1_CAEEX</name>
<evidence type="ECO:0000313" key="1">
    <source>
        <dbReference type="EMBL" id="GIY78283.1"/>
    </source>
</evidence>
<dbReference type="AlphaFoldDB" id="A0AAV4W7T1"/>
<proteinExistence type="predicted"/>